<dbReference type="Proteomes" id="UP001283361">
    <property type="component" value="Unassembled WGS sequence"/>
</dbReference>
<keyword evidence="3" id="KW-1185">Reference proteome</keyword>
<comment type="caution">
    <text evidence="2">The sequence shown here is derived from an EMBL/GenBank/DDBJ whole genome shotgun (WGS) entry which is preliminary data.</text>
</comment>
<dbReference type="AlphaFoldDB" id="A0AAE1AKU9"/>
<dbReference type="EMBL" id="JAWDGP010001628">
    <property type="protein sequence ID" value="KAK3789784.1"/>
    <property type="molecule type" value="Genomic_DNA"/>
</dbReference>
<proteinExistence type="predicted"/>
<reference evidence="2" key="1">
    <citation type="journal article" date="2023" name="G3 (Bethesda)">
        <title>A reference genome for the long-term kleptoplast-retaining sea slug Elysia crispata morphotype clarki.</title>
        <authorList>
            <person name="Eastman K.E."/>
            <person name="Pendleton A.L."/>
            <person name="Shaikh M.A."/>
            <person name="Suttiyut T."/>
            <person name="Ogas R."/>
            <person name="Tomko P."/>
            <person name="Gavelis G."/>
            <person name="Widhalm J.R."/>
            <person name="Wisecaver J.H."/>
        </authorList>
    </citation>
    <scope>NUCLEOTIDE SEQUENCE</scope>
    <source>
        <strain evidence="2">ECLA1</strain>
    </source>
</reference>
<evidence type="ECO:0000313" key="3">
    <source>
        <dbReference type="Proteomes" id="UP001283361"/>
    </source>
</evidence>
<sequence length="300" mass="33430">MSLASAFPVVSTVSGMNLYAIVQYATRALENSFANLPSILRTLLRLKDSGGVEYSERHWNKILTDGPLMLQNLRNSKNNGTATSFRRVCDPIIFWSGGDARGPLDGIFMKPIKEAGCCMTIRQWYVSFWMKSNNQILKHYLLVKSSTRERSQGDKFQILCAVSFHGKFNFTLFRISQIKLFKRRNSEKVPAADISTNTPGGCGGADDHHTRPEVTWVLHIGTAASPRCIGDEENNNGNNNNTKVIRGRASQQDNQLVYKQRSSAEVALLCRGEKALWSRGAFSVRSLCSPCVAFSGSRVR</sequence>
<accession>A0AAE1AKU9</accession>
<evidence type="ECO:0000256" key="1">
    <source>
        <dbReference type="SAM" id="MobiDB-lite"/>
    </source>
</evidence>
<organism evidence="2 3">
    <name type="scientific">Elysia crispata</name>
    <name type="common">lettuce slug</name>
    <dbReference type="NCBI Taxonomy" id="231223"/>
    <lineage>
        <taxon>Eukaryota</taxon>
        <taxon>Metazoa</taxon>
        <taxon>Spiralia</taxon>
        <taxon>Lophotrochozoa</taxon>
        <taxon>Mollusca</taxon>
        <taxon>Gastropoda</taxon>
        <taxon>Heterobranchia</taxon>
        <taxon>Euthyneura</taxon>
        <taxon>Panpulmonata</taxon>
        <taxon>Sacoglossa</taxon>
        <taxon>Placobranchoidea</taxon>
        <taxon>Plakobranchidae</taxon>
        <taxon>Elysia</taxon>
    </lineage>
</organism>
<evidence type="ECO:0000313" key="2">
    <source>
        <dbReference type="EMBL" id="KAK3789784.1"/>
    </source>
</evidence>
<name>A0AAE1AKU9_9GAST</name>
<gene>
    <name evidence="2" type="ORF">RRG08_036077</name>
</gene>
<protein>
    <submittedName>
        <fullName evidence="2">Uncharacterized protein</fullName>
    </submittedName>
</protein>
<feature type="region of interest" description="Disordered" evidence="1">
    <location>
        <begin position="229"/>
        <end position="250"/>
    </location>
</feature>